<sequence length="75" mass="8598">MVVDVLEVRLEQHQFNTTTNVKQHPSKTAITKHSSNNSTVTVYNSLTQHQLNTVTSLTQQHSNTPVHYFNHQTQQ</sequence>
<feature type="region of interest" description="Disordered" evidence="1">
    <location>
        <begin position="17"/>
        <end position="36"/>
    </location>
</feature>
<name>A0A5B7G1P8_PORTR</name>
<organism evidence="2 3">
    <name type="scientific">Portunus trituberculatus</name>
    <name type="common">Swimming crab</name>
    <name type="synonym">Neptunus trituberculatus</name>
    <dbReference type="NCBI Taxonomy" id="210409"/>
    <lineage>
        <taxon>Eukaryota</taxon>
        <taxon>Metazoa</taxon>
        <taxon>Ecdysozoa</taxon>
        <taxon>Arthropoda</taxon>
        <taxon>Crustacea</taxon>
        <taxon>Multicrustacea</taxon>
        <taxon>Malacostraca</taxon>
        <taxon>Eumalacostraca</taxon>
        <taxon>Eucarida</taxon>
        <taxon>Decapoda</taxon>
        <taxon>Pleocyemata</taxon>
        <taxon>Brachyura</taxon>
        <taxon>Eubrachyura</taxon>
        <taxon>Portunoidea</taxon>
        <taxon>Portunidae</taxon>
        <taxon>Portuninae</taxon>
        <taxon>Portunus</taxon>
    </lineage>
</organism>
<accession>A0A5B7G1P8</accession>
<dbReference type="Proteomes" id="UP000324222">
    <property type="component" value="Unassembled WGS sequence"/>
</dbReference>
<keyword evidence="3" id="KW-1185">Reference proteome</keyword>
<evidence type="ECO:0000313" key="3">
    <source>
        <dbReference type="Proteomes" id="UP000324222"/>
    </source>
</evidence>
<reference evidence="2 3" key="1">
    <citation type="submission" date="2019-05" db="EMBL/GenBank/DDBJ databases">
        <title>Another draft genome of Portunus trituberculatus and its Hox gene families provides insights of decapod evolution.</title>
        <authorList>
            <person name="Jeong J.-H."/>
            <person name="Song I."/>
            <person name="Kim S."/>
            <person name="Choi T."/>
            <person name="Kim D."/>
            <person name="Ryu S."/>
            <person name="Kim W."/>
        </authorList>
    </citation>
    <scope>NUCLEOTIDE SEQUENCE [LARGE SCALE GENOMIC DNA]</scope>
    <source>
        <tissue evidence="2">Muscle</tissue>
    </source>
</reference>
<dbReference type="EMBL" id="VSRR010011181">
    <property type="protein sequence ID" value="MPC52832.1"/>
    <property type="molecule type" value="Genomic_DNA"/>
</dbReference>
<proteinExistence type="predicted"/>
<evidence type="ECO:0000256" key="1">
    <source>
        <dbReference type="SAM" id="MobiDB-lite"/>
    </source>
</evidence>
<feature type="compositionally biased region" description="Polar residues" evidence="1">
    <location>
        <begin position="17"/>
        <end position="33"/>
    </location>
</feature>
<dbReference type="AlphaFoldDB" id="A0A5B7G1P8"/>
<gene>
    <name evidence="2" type="ORF">E2C01_046711</name>
</gene>
<protein>
    <submittedName>
        <fullName evidence="2">Uncharacterized protein</fullName>
    </submittedName>
</protein>
<comment type="caution">
    <text evidence="2">The sequence shown here is derived from an EMBL/GenBank/DDBJ whole genome shotgun (WGS) entry which is preliminary data.</text>
</comment>
<evidence type="ECO:0000313" key="2">
    <source>
        <dbReference type="EMBL" id="MPC52832.1"/>
    </source>
</evidence>